<evidence type="ECO:0000256" key="2">
    <source>
        <dbReference type="ARBA" id="ARBA00022771"/>
    </source>
</evidence>
<dbReference type="PANTHER" id="PTHR15315">
    <property type="entry name" value="RING FINGER PROTEIN 41, 151"/>
    <property type="match status" value="1"/>
</dbReference>
<keyword evidence="9" id="KW-1185">Reference proteome</keyword>
<sequence>MLPPLRMKRVVYVWILSLTEGYWIAVLTGAFCFACIDNWATITNLCPICKKEFQLITCLPVYDTIGNVKVDDQLLSRHRNLNPETDVGLNAQIPTVRIAYEMQSKWLIDYGQNWVDDDWYIQGKNNTLSFPSYYINEDAVICLDGDGCKVRNRLPSEEDLNLDTSIACDSCDIWYHAFCVGFDPEQTLENSWLCPRCIDNKPSHIVDGISEQKSGNQNDPRNAGSGQSVDSPFSGKVSISVADAGETAIVVSMVEGKPLIRSREFEQLESVLDTNTSTEAVASLVKDRTCSNQFEQCSYRNFVDDGVDRRFTGNTGVDQVPSESSLGLSSERIIIPSDSSMNDFFGSLSSLVTLSDGAAIHHDSERESSLAQSVSEVGTTVCDTFEDQVVADSAQQSNEGFSLSVDKLIKNGDENGVHVDCKNPDVDGSMGNHTDLLRSLLRKDVYVSDGVEKRERDSQAANGDCSKKEAVDERFYLRKDAYHAYASERLNEMEMDCLAATEDCGKKEELDEGFSVRKDAYASDQLKKRERDSQSVIDDHSMKEELDEGFCGAPQRRRMDTTIAIDPTGCLGMTSTSEDSVLKHTSVKEDCPSDIMSIVQDNNCKSSIKQTSGKINSEKSDGRPPGVGLRVKKIMRRVDDDKESLVLVQDLRNRIRETVSNEELSDIIKDGAFDEKLLSAFRAAIAGPRDKPVSKVVPSLVKGKKSLLQKGKVRENLTKKIYGSTNGRRRRAWDRDWEVEFWKHRCTSNKPEKVKTLQSVLDVLKKIKSSPQIDEMEQGPEKESANSVLSRVYLADSSVLPRTEDIKPLSAFTGRFPVGSHEQQEQNKCNALSVNILNANNVRTVSKISSNCSRSAVTSNGERAMTGNSGVKVETSCRKDQSVGSKIREKSYINASRNSEDVDKSPKESPATSDSARSDKRKWAMQVLARKNALANKDTSQMKEDNNPLLKENYPLLAQLPMDMRPTPAPSHHSKIPMPVRQHSGMLEALWHTGSCCGLAQLYRLTEHYLSRADVPVIQRTADVELAVADAVNIEKETCERSKSKLVYMNLCSQHIVHSKPQKVETVVSHMTSPSQDTEQVSSEQVPGEMTFLALGHDSVEDALRQAGLLSDSPDIPPQAIKQFDEEDDPVDVKEKDTENFLDLDPHPDLDIYGDFDYDLGDEDCGGPSSMNSCQGESRLHSEHGDLKMTVVLSAVSCERLNTSVDPKDDKTKILSFEKDQTANDLDMQRAGEADSCTLANHQHDEDAFQSMLKAKNGTLEDKTCEEPSWQECEELYGPAKEDLEKAVHQEATEATPGNMVLTDDKNDMSKNGAVVGEDENCNGSIVAGSRLPVNCETSGRENSLIHSLPSEHMPIEQISMSISDNKLSELSSSVSKKVEFYIKEHIRPLCKSGIITVEQYRWAVGKATDKVMRYHSKSKNANFLIKEGEKVKKLAEEYVESSQRKEWKPK</sequence>
<dbReference type="Gene3D" id="3.30.40.10">
    <property type="entry name" value="Zinc/RING finger domain, C3HC4 (zinc finger)"/>
    <property type="match status" value="1"/>
</dbReference>
<proteinExistence type="predicted"/>
<dbReference type="InterPro" id="IPR013083">
    <property type="entry name" value="Znf_RING/FYVE/PHD"/>
</dbReference>
<accession>A0A843UFI0</accession>
<evidence type="ECO:0000256" key="4">
    <source>
        <dbReference type="PROSITE-ProRule" id="PRU00146"/>
    </source>
</evidence>
<keyword evidence="6" id="KW-0812">Transmembrane</keyword>
<evidence type="ECO:0000259" key="7">
    <source>
        <dbReference type="PROSITE" id="PS50016"/>
    </source>
</evidence>
<feature type="domain" description="PHD-type" evidence="7">
    <location>
        <begin position="139"/>
        <end position="200"/>
    </location>
</feature>
<dbReference type="PROSITE" id="PS50016">
    <property type="entry name" value="ZF_PHD_2"/>
    <property type="match status" value="1"/>
</dbReference>
<gene>
    <name evidence="8" type="ORF">Taro_013409</name>
</gene>
<name>A0A843UFI0_COLES</name>
<keyword evidence="1" id="KW-0479">Metal-binding</keyword>
<dbReference type="EMBL" id="NMUH01000537">
    <property type="protein sequence ID" value="MQL80967.1"/>
    <property type="molecule type" value="Genomic_DNA"/>
</dbReference>
<protein>
    <recommendedName>
        <fullName evidence="7">PHD-type domain-containing protein</fullName>
    </recommendedName>
</protein>
<evidence type="ECO:0000256" key="1">
    <source>
        <dbReference type="ARBA" id="ARBA00022723"/>
    </source>
</evidence>
<feature type="region of interest" description="Disordered" evidence="5">
    <location>
        <begin position="208"/>
        <end position="233"/>
    </location>
</feature>
<feature type="region of interest" description="Disordered" evidence="5">
    <location>
        <begin position="608"/>
        <end position="627"/>
    </location>
</feature>
<dbReference type="InterPro" id="IPR011011">
    <property type="entry name" value="Znf_FYVE_PHD"/>
</dbReference>
<keyword evidence="6" id="KW-1133">Transmembrane helix</keyword>
<dbReference type="SUPFAM" id="SSF57850">
    <property type="entry name" value="RING/U-box"/>
    <property type="match status" value="1"/>
</dbReference>
<dbReference type="GO" id="GO:0061630">
    <property type="term" value="F:ubiquitin protein ligase activity"/>
    <property type="evidence" value="ECO:0007669"/>
    <property type="project" value="TreeGrafter"/>
</dbReference>
<keyword evidence="3" id="KW-0862">Zinc</keyword>
<evidence type="ECO:0000313" key="9">
    <source>
        <dbReference type="Proteomes" id="UP000652761"/>
    </source>
</evidence>
<dbReference type="SUPFAM" id="SSF57903">
    <property type="entry name" value="FYVE/PHD zinc finger"/>
    <property type="match status" value="1"/>
</dbReference>
<dbReference type="InterPro" id="IPR019787">
    <property type="entry name" value="Znf_PHD-finger"/>
</dbReference>
<reference evidence="8" key="1">
    <citation type="submission" date="2017-07" db="EMBL/GenBank/DDBJ databases">
        <title>Taro Niue Genome Assembly and Annotation.</title>
        <authorList>
            <person name="Atibalentja N."/>
            <person name="Keating K."/>
            <person name="Fields C.J."/>
        </authorList>
    </citation>
    <scope>NUCLEOTIDE SEQUENCE</scope>
    <source>
        <strain evidence="8">Niue_2</strain>
        <tissue evidence="8">Leaf</tissue>
    </source>
</reference>
<organism evidence="8 9">
    <name type="scientific">Colocasia esculenta</name>
    <name type="common">Wild taro</name>
    <name type="synonym">Arum esculentum</name>
    <dbReference type="NCBI Taxonomy" id="4460"/>
    <lineage>
        <taxon>Eukaryota</taxon>
        <taxon>Viridiplantae</taxon>
        <taxon>Streptophyta</taxon>
        <taxon>Embryophyta</taxon>
        <taxon>Tracheophyta</taxon>
        <taxon>Spermatophyta</taxon>
        <taxon>Magnoliopsida</taxon>
        <taxon>Liliopsida</taxon>
        <taxon>Araceae</taxon>
        <taxon>Aroideae</taxon>
        <taxon>Colocasieae</taxon>
        <taxon>Colocasia</taxon>
    </lineage>
</organism>
<feature type="compositionally biased region" description="Basic and acidic residues" evidence="5">
    <location>
        <begin position="875"/>
        <end position="891"/>
    </location>
</feature>
<evidence type="ECO:0000256" key="5">
    <source>
        <dbReference type="SAM" id="MobiDB-lite"/>
    </source>
</evidence>
<dbReference type="GO" id="GO:0008270">
    <property type="term" value="F:zinc ion binding"/>
    <property type="evidence" value="ECO:0007669"/>
    <property type="project" value="UniProtKB-KW"/>
</dbReference>
<feature type="compositionally biased region" description="Polar residues" evidence="5">
    <location>
        <begin position="859"/>
        <end position="869"/>
    </location>
</feature>
<dbReference type="GO" id="GO:0016567">
    <property type="term" value="P:protein ubiquitination"/>
    <property type="evidence" value="ECO:0007669"/>
    <property type="project" value="TreeGrafter"/>
</dbReference>
<keyword evidence="2 4" id="KW-0863">Zinc-finger</keyword>
<feature type="region of interest" description="Disordered" evidence="5">
    <location>
        <begin position="859"/>
        <end position="921"/>
    </location>
</feature>
<dbReference type="PANTHER" id="PTHR15315:SF26">
    <property type="entry name" value="E3 UBIQUITIN-PROTEIN LIGASE NRDP1"/>
    <property type="match status" value="1"/>
</dbReference>
<dbReference type="InterPro" id="IPR001965">
    <property type="entry name" value="Znf_PHD"/>
</dbReference>
<feature type="transmembrane region" description="Helical" evidence="6">
    <location>
        <begin position="12"/>
        <end position="40"/>
    </location>
</feature>
<dbReference type="Pfam" id="PF00628">
    <property type="entry name" value="PHD"/>
    <property type="match status" value="1"/>
</dbReference>
<comment type="caution">
    <text evidence="8">The sequence shown here is derived from an EMBL/GenBank/DDBJ whole genome shotgun (WGS) entry which is preliminary data.</text>
</comment>
<dbReference type="OrthoDB" id="21204at2759"/>
<feature type="compositionally biased region" description="Basic and acidic residues" evidence="5">
    <location>
        <begin position="898"/>
        <end position="907"/>
    </location>
</feature>
<keyword evidence="6" id="KW-0472">Membrane</keyword>
<evidence type="ECO:0000256" key="6">
    <source>
        <dbReference type="SAM" id="Phobius"/>
    </source>
</evidence>
<dbReference type="Proteomes" id="UP000652761">
    <property type="component" value="Unassembled WGS sequence"/>
</dbReference>
<feature type="compositionally biased region" description="Polar residues" evidence="5">
    <location>
        <begin position="211"/>
        <end position="231"/>
    </location>
</feature>
<evidence type="ECO:0000256" key="3">
    <source>
        <dbReference type="ARBA" id="ARBA00022833"/>
    </source>
</evidence>
<evidence type="ECO:0000313" key="8">
    <source>
        <dbReference type="EMBL" id="MQL80967.1"/>
    </source>
</evidence>
<dbReference type="SMART" id="SM00249">
    <property type="entry name" value="PHD"/>
    <property type="match status" value="1"/>
</dbReference>